<keyword evidence="2" id="KW-0472">Membrane</keyword>
<keyword evidence="2" id="KW-1133">Transmembrane helix</keyword>
<dbReference type="SUPFAM" id="SSF90112">
    <property type="entry name" value="Neurotransmitter-gated ion-channel transmembrane pore"/>
    <property type="match status" value="1"/>
</dbReference>
<accession>A0A914D4N7</accession>
<dbReference type="InterPro" id="IPR006029">
    <property type="entry name" value="Neurotrans-gated_channel_TM"/>
</dbReference>
<reference evidence="5" key="1">
    <citation type="submission" date="2022-11" db="UniProtKB">
        <authorList>
            <consortium name="WormBaseParasite"/>
        </authorList>
    </citation>
    <scope>IDENTIFICATION</scope>
</reference>
<feature type="transmembrane region" description="Helical" evidence="2">
    <location>
        <begin position="94"/>
        <end position="111"/>
    </location>
</feature>
<sequence>MVQKQSVSSLVHRNGAAALRCISYEPRNGINRNYQTDQETDSQDSNDSFTMEVRDTLHELREFLRESKRKMTEDEEEEEAKEDWHFAAMVLDRFCLYFFTVVCGGFIMIVFL</sequence>
<dbReference type="Pfam" id="PF02932">
    <property type="entry name" value="Neur_chan_memb"/>
    <property type="match status" value="1"/>
</dbReference>
<protein>
    <submittedName>
        <fullName evidence="5">Neurotransmitter-gated ion-channel transmembrane domain-containing protein</fullName>
    </submittedName>
</protein>
<evidence type="ECO:0000313" key="5">
    <source>
        <dbReference type="WBParaSite" id="ACRNAN_scaffold19033.g15909.t1"/>
    </source>
</evidence>
<dbReference type="AlphaFoldDB" id="A0A914D4N7"/>
<feature type="domain" description="Neurotransmitter-gated ion-channel transmembrane" evidence="3">
    <location>
        <begin position="10"/>
        <end position="111"/>
    </location>
</feature>
<name>A0A914D4N7_9BILA</name>
<dbReference type="Gene3D" id="1.20.58.390">
    <property type="entry name" value="Neurotransmitter-gated ion-channel transmembrane domain"/>
    <property type="match status" value="1"/>
</dbReference>
<feature type="region of interest" description="Disordered" evidence="1">
    <location>
        <begin position="29"/>
        <end position="48"/>
    </location>
</feature>
<dbReference type="InterPro" id="IPR038050">
    <property type="entry name" value="Neuro_actylchol_rec"/>
</dbReference>
<evidence type="ECO:0000256" key="1">
    <source>
        <dbReference type="SAM" id="MobiDB-lite"/>
    </source>
</evidence>
<evidence type="ECO:0000256" key="2">
    <source>
        <dbReference type="SAM" id="Phobius"/>
    </source>
</evidence>
<evidence type="ECO:0000313" key="4">
    <source>
        <dbReference type="Proteomes" id="UP000887540"/>
    </source>
</evidence>
<dbReference type="Proteomes" id="UP000887540">
    <property type="component" value="Unplaced"/>
</dbReference>
<dbReference type="InterPro" id="IPR036719">
    <property type="entry name" value="Neuro-gated_channel_TM_sf"/>
</dbReference>
<keyword evidence="2" id="KW-0812">Transmembrane</keyword>
<proteinExistence type="predicted"/>
<evidence type="ECO:0000259" key="3">
    <source>
        <dbReference type="Pfam" id="PF02932"/>
    </source>
</evidence>
<keyword evidence="4" id="KW-1185">Reference proteome</keyword>
<dbReference type="GO" id="GO:0006811">
    <property type="term" value="P:monoatomic ion transport"/>
    <property type="evidence" value="ECO:0007669"/>
    <property type="project" value="InterPro"/>
</dbReference>
<dbReference type="GO" id="GO:0016020">
    <property type="term" value="C:membrane"/>
    <property type="evidence" value="ECO:0007669"/>
    <property type="project" value="InterPro"/>
</dbReference>
<dbReference type="WBParaSite" id="ACRNAN_scaffold19033.g15909.t1">
    <property type="protein sequence ID" value="ACRNAN_scaffold19033.g15909.t1"/>
    <property type="gene ID" value="ACRNAN_scaffold19033.g15909"/>
</dbReference>
<organism evidence="4 5">
    <name type="scientific">Acrobeloides nanus</name>
    <dbReference type="NCBI Taxonomy" id="290746"/>
    <lineage>
        <taxon>Eukaryota</taxon>
        <taxon>Metazoa</taxon>
        <taxon>Ecdysozoa</taxon>
        <taxon>Nematoda</taxon>
        <taxon>Chromadorea</taxon>
        <taxon>Rhabditida</taxon>
        <taxon>Tylenchina</taxon>
        <taxon>Cephalobomorpha</taxon>
        <taxon>Cephaloboidea</taxon>
        <taxon>Cephalobidae</taxon>
        <taxon>Acrobeloides</taxon>
    </lineage>
</organism>